<gene>
    <name evidence="1" type="ORF">BU25DRAFT_340616</name>
</gene>
<protein>
    <submittedName>
        <fullName evidence="1">Uncharacterized protein</fullName>
    </submittedName>
</protein>
<proteinExistence type="predicted"/>
<dbReference type="Proteomes" id="UP000799754">
    <property type="component" value="Unassembled WGS sequence"/>
</dbReference>
<feature type="non-terminal residue" evidence="1">
    <location>
        <position position="1"/>
    </location>
</feature>
<comment type="caution">
    <text evidence="1">The sequence shown here is derived from an EMBL/GenBank/DDBJ whole genome shotgun (WGS) entry which is preliminary data.</text>
</comment>
<accession>A0ACB6S1B9</accession>
<reference evidence="1" key="1">
    <citation type="journal article" date="2020" name="Stud. Mycol.">
        <title>101 Dothideomycetes genomes: a test case for predicting lifestyles and emergence of pathogens.</title>
        <authorList>
            <person name="Haridas S."/>
            <person name="Albert R."/>
            <person name="Binder M."/>
            <person name="Bloem J."/>
            <person name="Labutti K."/>
            <person name="Salamov A."/>
            <person name="Andreopoulos B."/>
            <person name="Baker S."/>
            <person name="Barry K."/>
            <person name="Bills G."/>
            <person name="Bluhm B."/>
            <person name="Cannon C."/>
            <person name="Castanera R."/>
            <person name="Culley D."/>
            <person name="Daum C."/>
            <person name="Ezra D."/>
            <person name="Gonzalez J."/>
            <person name="Henrissat B."/>
            <person name="Kuo A."/>
            <person name="Liang C."/>
            <person name="Lipzen A."/>
            <person name="Lutzoni F."/>
            <person name="Magnuson J."/>
            <person name="Mondo S."/>
            <person name="Nolan M."/>
            <person name="Ohm R."/>
            <person name="Pangilinan J."/>
            <person name="Park H.-J."/>
            <person name="Ramirez L."/>
            <person name="Alfaro M."/>
            <person name="Sun H."/>
            <person name="Tritt A."/>
            <person name="Yoshinaga Y."/>
            <person name="Zwiers L.-H."/>
            <person name="Turgeon B."/>
            <person name="Goodwin S."/>
            <person name="Spatafora J."/>
            <person name="Crous P."/>
            <person name="Grigoriev I."/>
        </authorList>
    </citation>
    <scope>NUCLEOTIDE SEQUENCE</scope>
    <source>
        <strain evidence="1">CBS 525.71</strain>
    </source>
</reference>
<evidence type="ECO:0000313" key="1">
    <source>
        <dbReference type="EMBL" id="KAF2627748.1"/>
    </source>
</evidence>
<keyword evidence="2" id="KW-1185">Reference proteome</keyword>
<name>A0ACB6S1B9_9PLEO</name>
<organism evidence="1 2">
    <name type="scientific">Macroventuria anomochaeta</name>
    <dbReference type="NCBI Taxonomy" id="301207"/>
    <lineage>
        <taxon>Eukaryota</taxon>
        <taxon>Fungi</taxon>
        <taxon>Dikarya</taxon>
        <taxon>Ascomycota</taxon>
        <taxon>Pezizomycotina</taxon>
        <taxon>Dothideomycetes</taxon>
        <taxon>Pleosporomycetidae</taxon>
        <taxon>Pleosporales</taxon>
        <taxon>Pleosporineae</taxon>
        <taxon>Didymellaceae</taxon>
        <taxon>Macroventuria</taxon>
    </lineage>
</organism>
<sequence length="55" mass="6323">IPPSLETALQYARHETESVTMWIDQISINQRDDAEKNEQVANMHRIYPAATKVIV</sequence>
<evidence type="ECO:0000313" key="2">
    <source>
        <dbReference type="Proteomes" id="UP000799754"/>
    </source>
</evidence>
<dbReference type="EMBL" id="MU006715">
    <property type="protein sequence ID" value="KAF2627748.1"/>
    <property type="molecule type" value="Genomic_DNA"/>
</dbReference>